<dbReference type="SUPFAM" id="SSF53756">
    <property type="entry name" value="UDP-Glycosyltransferase/glycogen phosphorylase"/>
    <property type="match status" value="1"/>
</dbReference>
<proteinExistence type="predicted"/>
<keyword evidence="3" id="KW-0808">Transferase</keyword>
<gene>
    <name evidence="3" type="ORF">DRF60_02690</name>
</gene>
<dbReference type="GO" id="GO:0016757">
    <property type="term" value="F:glycosyltransferase activity"/>
    <property type="evidence" value="ECO:0007669"/>
    <property type="project" value="InterPro"/>
</dbReference>
<accession>A0A3D9DPK1</accession>
<dbReference type="PANTHER" id="PTHR45947:SF3">
    <property type="entry name" value="SULFOQUINOVOSYL TRANSFERASE SQD2"/>
    <property type="match status" value="1"/>
</dbReference>
<evidence type="ECO:0000259" key="2">
    <source>
        <dbReference type="Pfam" id="PF13477"/>
    </source>
</evidence>
<organism evidence="3 4">
    <name type="scientific">Chryseobacterium elymi</name>
    <dbReference type="NCBI Taxonomy" id="395936"/>
    <lineage>
        <taxon>Bacteria</taxon>
        <taxon>Pseudomonadati</taxon>
        <taxon>Bacteroidota</taxon>
        <taxon>Flavobacteriia</taxon>
        <taxon>Flavobacteriales</taxon>
        <taxon>Weeksellaceae</taxon>
        <taxon>Chryseobacterium group</taxon>
        <taxon>Chryseobacterium</taxon>
    </lineage>
</organism>
<dbReference type="Gene3D" id="3.40.50.2000">
    <property type="entry name" value="Glycogen Phosphorylase B"/>
    <property type="match status" value="2"/>
</dbReference>
<dbReference type="InterPro" id="IPR028098">
    <property type="entry name" value="Glyco_trans_4-like_N"/>
</dbReference>
<dbReference type="RefSeq" id="WP_116010596.1">
    <property type="nucleotide sequence ID" value="NZ_QNUH01000002.1"/>
</dbReference>
<keyword evidence="4" id="KW-1185">Reference proteome</keyword>
<feature type="domain" description="Glycosyltransferase subfamily 4-like N-terminal" evidence="2">
    <location>
        <begin position="3"/>
        <end position="121"/>
    </location>
</feature>
<protein>
    <submittedName>
        <fullName evidence="3">Glycosyltransferase family 1 protein</fullName>
    </submittedName>
</protein>
<comment type="caution">
    <text evidence="3">The sequence shown here is derived from an EMBL/GenBank/DDBJ whole genome shotgun (WGS) entry which is preliminary data.</text>
</comment>
<evidence type="ECO:0000313" key="3">
    <source>
        <dbReference type="EMBL" id="REC79909.1"/>
    </source>
</evidence>
<reference evidence="3 4" key="1">
    <citation type="journal article" date="2010" name="Syst. Appl. Microbiol.">
        <title>Four new species of Chryseobacterium from the rhizosphere of coastal sand dune plants, Chryseobacterium elymi sp. nov., Chryseobacterium hagamense sp. nov., Chryseobacterium lathyri sp. nov. and Chryseobacterium rhizosphaerae sp. nov.</title>
        <authorList>
            <person name="Cho S.H."/>
            <person name="Lee K.S."/>
            <person name="Shin D.S."/>
            <person name="Han J.H."/>
            <person name="Park K.S."/>
            <person name="Lee C.H."/>
            <person name="Park K.H."/>
            <person name="Kim S.B."/>
        </authorList>
    </citation>
    <scope>NUCLEOTIDE SEQUENCE [LARGE SCALE GENOMIC DNA]</scope>
    <source>
        <strain evidence="3 4">KCTC 22547</strain>
    </source>
</reference>
<dbReference type="PANTHER" id="PTHR45947">
    <property type="entry name" value="SULFOQUINOVOSYL TRANSFERASE SQD2"/>
    <property type="match status" value="1"/>
</dbReference>
<name>A0A3D9DPK1_9FLAO</name>
<dbReference type="Pfam" id="PF00534">
    <property type="entry name" value="Glycos_transf_1"/>
    <property type="match status" value="1"/>
</dbReference>
<dbReference type="InterPro" id="IPR050194">
    <property type="entry name" value="Glycosyltransferase_grp1"/>
</dbReference>
<evidence type="ECO:0000259" key="1">
    <source>
        <dbReference type="Pfam" id="PF00534"/>
    </source>
</evidence>
<dbReference type="Pfam" id="PF13477">
    <property type="entry name" value="Glyco_trans_4_2"/>
    <property type="match status" value="1"/>
</dbReference>
<dbReference type="OrthoDB" id="9790710at2"/>
<dbReference type="InterPro" id="IPR001296">
    <property type="entry name" value="Glyco_trans_1"/>
</dbReference>
<dbReference type="Proteomes" id="UP000257030">
    <property type="component" value="Unassembled WGS sequence"/>
</dbReference>
<evidence type="ECO:0000313" key="4">
    <source>
        <dbReference type="Proteomes" id="UP000257030"/>
    </source>
</evidence>
<feature type="domain" description="Glycosyl transferase family 1" evidence="1">
    <location>
        <begin position="167"/>
        <end position="336"/>
    </location>
</feature>
<dbReference type="CDD" id="cd03808">
    <property type="entry name" value="GT4_CapM-like"/>
    <property type="match status" value="1"/>
</dbReference>
<dbReference type="AlphaFoldDB" id="A0A3D9DPK1"/>
<sequence>MSEYFEVIGVSSPGKELEEVKSDEEIEVIAIDMSRQMTPVKDMKSLWSTYRLLKKEKPQIVHTHTPKAGIVGMLAARMAGIPHRLHTVAGLPLMEATGTKRKILEFVEKLTYASATKVYPNSQGLFDYILEHNYTDKYKLKVIGNGSSNGIDTSYFSPDQVTEAQKTLLKKELNIEDAHFVFVFVGRLVGDKGINELVKAFSYINKKENSQSQSKLLLVGPLEQELDPLHPDTLREIENNPDIISVGFQKDVRPYFAISDVLAFPSYREGFPNVVMQAGAMGLPSIVSDINGCNEIIIEDQNGVIVPVKNSEKLGEAMEKMKSDTDYYQKLKMNARPMIESRYEQSVIWNALLSEYKKLIKERDYRV</sequence>
<dbReference type="EMBL" id="QNUH01000002">
    <property type="protein sequence ID" value="REC79909.1"/>
    <property type="molecule type" value="Genomic_DNA"/>
</dbReference>